<dbReference type="Proteomes" id="UP000309885">
    <property type="component" value="Unassembled WGS sequence"/>
</dbReference>
<comment type="caution">
    <text evidence="1">The sequence shown here is derived from an EMBL/GenBank/DDBJ whole genome shotgun (WGS) entry which is preliminary data.</text>
</comment>
<dbReference type="EMBL" id="VBWO01000021">
    <property type="protein sequence ID" value="TLF36472.1"/>
    <property type="molecule type" value="Genomic_DNA"/>
</dbReference>
<dbReference type="RefSeq" id="WP_138132013.1">
    <property type="nucleotide sequence ID" value="NZ_VBWO01000021.1"/>
</dbReference>
<name>A0A5R8LHI2_LACZE</name>
<sequence length="256" mass="28790">MLKVVKRPKEYIAIKVPEVCEDVGKIVNEEAKKAGIRLDITTYYADGRKWAIEGGVKNDEAQTVKRGSIIVCKISQDGSNYPEAVDVMGHEEFDNLLFKPVDEPVKASPIVVDADAKPILDRLKEIKAEMSTKIESVEMPDHAGFSESFIAELYEALTDYQQKQEQSSQCASTRHVRIEFDDINDVPHVWIDGKRIDRSDTALVSVSLDWRTKDPAAADHVIRAYKIEYLKGDHREGIAQGYAMGPDLFKNDIHAK</sequence>
<reference evidence="1 2" key="1">
    <citation type="submission" date="2019-05" db="EMBL/GenBank/DDBJ databases">
        <title>Genome-based reclassification of Lactobacillus casei as Lactobacillus casei subsp. casei. subsp.nov., description of Lactobacillus casei subsp. zeae subsp. nov., and emended description of Lactobacillus casei.</title>
        <authorList>
            <person name="Huang C.-H."/>
        </authorList>
    </citation>
    <scope>NUCLEOTIDE SEQUENCE [LARGE SCALE GENOMIC DNA]</scope>
    <source>
        <strain evidence="1 2">CRBIP24.44</strain>
    </source>
</reference>
<accession>A0A5R8LHI2</accession>
<dbReference type="AlphaFoldDB" id="A0A5R8LHI2"/>
<protein>
    <submittedName>
        <fullName evidence="1">Uncharacterized protein</fullName>
    </submittedName>
</protein>
<gene>
    <name evidence="1" type="ORF">FEI15_14745</name>
</gene>
<evidence type="ECO:0000313" key="2">
    <source>
        <dbReference type="Proteomes" id="UP000309885"/>
    </source>
</evidence>
<organism evidence="1 2">
    <name type="scientific">Lacticaseibacillus zeae</name>
    <name type="common">Lactobacillus zeae</name>
    <dbReference type="NCBI Taxonomy" id="57037"/>
    <lineage>
        <taxon>Bacteria</taxon>
        <taxon>Bacillati</taxon>
        <taxon>Bacillota</taxon>
        <taxon>Bacilli</taxon>
        <taxon>Lactobacillales</taxon>
        <taxon>Lactobacillaceae</taxon>
        <taxon>Lacticaseibacillus</taxon>
    </lineage>
</organism>
<proteinExistence type="predicted"/>
<evidence type="ECO:0000313" key="1">
    <source>
        <dbReference type="EMBL" id="TLF36472.1"/>
    </source>
</evidence>